<accession>A0A1V8S8H7</accession>
<dbReference type="EMBL" id="NAJO01000088">
    <property type="protein sequence ID" value="OQN95554.1"/>
    <property type="molecule type" value="Genomic_DNA"/>
</dbReference>
<gene>
    <name evidence="1" type="ORF">B0A48_18398</name>
</gene>
<protein>
    <submittedName>
        <fullName evidence="1">Uncharacterized protein</fullName>
    </submittedName>
</protein>
<name>A0A1V8S8H7_9PEZI</name>
<evidence type="ECO:0000313" key="1">
    <source>
        <dbReference type="EMBL" id="OQN95554.1"/>
    </source>
</evidence>
<keyword evidence="2" id="KW-1185">Reference proteome</keyword>
<sequence length="136" mass="15191">MISLKTFVERLQVFDFPGKETNAHALFSEAKAREEPFLSALDQAEESRNLDGEDARERKAKMDELRADTEVLRYRFATTPGLGLSAAIEDSAPTLLSNARTFYKGAMQHDRVLGDKEIVAQSSQRSALFGAVVRIR</sequence>
<comment type="caution">
    <text evidence="1">The sequence shown here is derived from an EMBL/GenBank/DDBJ whole genome shotgun (WGS) entry which is preliminary data.</text>
</comment>
<evidence type="ECO:0000313" key="2">
    <source>
        <dbReference type="Proteomes" id="UP000192596"/>
    </source>
</evidence>
<proteinExistence type="predicted"/>
<dbReference type="AlphaFoldDB" id="A0A1V8S8H7"/>
<reference evidence="2" key="1">
    <citation type="submission" date="2017-03" db="EMBL/GenBank/DDBJ databases">
        <title>Genomes of endolithic fungi from Antarctica.</title>
        <authorList>
            <person name="Coleine C."/>
            <person name="Masonjones S."/>
            <person name="Stajich J.E."/>
        </authorList>
    </citation>
    <scope>NUCLEOTIDE SEQUENCE [LARGE SCALE GENOMIC DNA]</scope>
    <source>
        <strain evidence="2">CCFEE 5527</strain>
    </source>
</reference>
<organism evidence="1 2">
    <name type="scientific">Cryoendolithus antarcticus</name>
    <dbReference type="NCBI Taxonomy" id="1507870"/>
    <lineage>
        <taxon>Eukaryota</taxon>
        <taxon>Fungi</taxon>
        <taxon>Dikarya</taxon>
        <taxon>Ascomycota</taxon>
        <taxon>Pezizomycotina</taxon>
        <taxon>Dothideomycetes</taxon>
        <taxon>Dothideomycetidae</taxon>
        <taxon>Cladosporiales</taxon>
        <taxon>Cladosporiaceae</taxon>
        <taxon>Cryoendolithus</taxon>
    </lineage>
</organism>
<dbReference type="Proteomes" id="UP000192596">
    <property type="component" value="Unassembled WGS sequence"/>
</dbReference>
<dbReference type="InParanoid" id="A0A1V8S8H7"/>
<dbReference type="OrthoDB" id="5328412at2759"/>